<evidence type="ECO:0000256" key="3">
    <source>
        <dbReference type="ARBA" id="ARBA00022676"/>
    </source>
</evidence>
<feature type="transmembrane region" description="Helical" evidence="8">
    <location>
        <begin position="316"/>
        <end position="336"/>
    </location>
</feature>
<evidence type="ECO:0000256" key="1">
    <source>
        <dbReference type="ARBA" id="ARBA00004651"/>
    </source>
</evidence>
<evidence type="ECO:0000313" key="10">
    <source>
        <dbReference type="Proteomes" id="UP000228635"/>
    </source>
</evidence>
<feature type="transmembrane region" description="Helical" evidence="8">
    <location>
        <begin position="370"/>
        <end position="390"/>
    </location>
</feature>
<dbReference type="AlphaFoldDB" id="A0A2M6WI66"/>
<dbReference type="PANTHER" id="PTHR33908">
    <property type="entry name" value="MANNOSYLTRANSFERASE YKCB-RELATED"/>
    <property type="match status" value="1"/>
</dbReference>
<feature type="transmembrane region" description="Helical" evidence="8">
    <location>
        <begin position="107"/>
        <end position="129"/>
    </location>
</feature>
<feature type="transmembrane region" description="Helical" evidence="8">
    <location>
        <begin position="342"/>
        <end position="358"/>
    </location>
</feature>
<dbReference type="GO" id="GO:0005886">
    <property type="term" value="C:plasma membrane"/>
    <property type="evidence" value="ECO:0007669"/>
    <property type="project" value="UniProtKB-SubCell"/>
</dbReference>
<evidence type="ECO:0000256" key="5">
    <source>
        <dbReference type="ARBA" id="ARBA00022692"/>
    </source>
</evidence>
<dbReference type="Proteomes" id="UP000228635">
    <property type="component" value="Unassembled WGS sequence"/>
</dbReference>
<feature type="transmembrane region" description="Helical" evidence="8">
    <location>
        <begin position="138"/>
        <end position="155"/>
    </location>
</feature>
<evidence type="ECO:0000256" key="2">
    <source>
        <dbReference type="ARBA" id="ARBA00022475"/>
    </source>
</evidence>
<organism evidence="9 10">
    <name type="scientific">Candidatus Harrisonbacteria bacterium CG10_big_fil_rev_8_21_14_0_10_42_17</name>
    <dbReference type="NCBI Taxonomy" id="1974584"/>
    <lineage>
        <taxon>Bacteria</taxon>
        <taxon>Candidatus Harrisoniibacteriota</taxon>
    </lineage>
</organism>
<dbReference type="InterPro" id="IPR050297">
    <property type="entry name" value="LipidA_mod_glycosyltrf_83"/>
</dbReference>
<dbReference type="GO" id="GO:0009103">
    <property type="term" value="P:lipopolysaccharide biosynthetic process"/>
    <property type="evidence" value="ECO:0007669"/>
    <property type="project" value="UniProtKB-ARBA"/>
</dbReference>
<sequence>MLTKLIQKHALLLGILIIAFALRAIGLGYGLPHEFIGDEFIQVAIALTMLNEHALTPNFPDIFYHQPLSAYISTFGIGGYLAWQLLVGGFESINVLRDFYVIHANELLIIPRFISALLGTLALIFIYLAGRDLFSKKVGLIATWFGATELLLVYINHSGRVWGYMIFFIAFALWASTKLLKTDTTKNYTRSVIATLLAAANLLPGIFTFIPSLVARFRWKNKKIWYASLGIVAGLIIIIAINPRGLGALLFRFQSLSGSGLVEAVAGRAVEYEVQPTPIQNRIFDTFITLINFAPLYMLLAIIGGVLLYKKEKKAFIFLISFPIAYYLFIGPFFGFGWVARTLVPLMLYGIIFAAYAAETMMRKYNLKTTAAVAAVMLFSTPSLISSILLDVKLVKDDTREQAINWIYENLPEHTKILYYSETPESLNQDKSVLEVIAVVAPGTLSKKQKMLLTMNEDVLPKPNFFIWDIRKIPKQDLPENFFKENEFQYYIRILWDTEDRGKFDEIIENQFSKKKLIKSFSPFKEGGVDEKNFGNVHNMIYPWRALLNAEQFGPIVEIYEITF</sequence>
<feature type="transmembrane region" description="Helical" evidence="8">
    <location>
        <begin position="287"/>
        <end position="309"/>
    </location>
</feature>
<evidence type="ECO:0000256" key="7">
    <source>
        <dbReference type="ARBA" id="ARBA00023136"/>
    </source>
</evidence>
<feature type="transmembrane region" description="Helical" evidence="8">
    <location>
        <begin position="68"/>
        <end position="87"/>
    </location>
</feature>
<keyword evidence="5 8" id="KW-0812">Transmembrane</keyword>
<keyword evidence="4" id="KW-0808">Transferase</keyword>
<comment type="caution">
    <text evidence="9">The sequence shown here is derived from an EMBL/GenBank/DDBJ whole genome shotgun (WGS) entry which is preliminary data.</text>
</comment>
<evidence type="ECO:0000313" key="9">
    <source>
        <dbReference type="EMBL" id="PIT92424.1"/>
    </source>
</evidence>
<dbReference type="EMBL" id="PFBA01000023">
    <property type="protein sequence ID" value="PIT92424.1"/>
    <property type="molecule type" value="Genomic_DNA"/>
</dbReference>
<name>A0A2M6WI66_9BACT</name>
<accession>A0A2M6WI66</accession>
<reference evidence="10" key="1">
    <citation type="submission" date="2017-09" db="EMBL/GenBank/DDBJ databases">
        <title>Depth-based differentiation of microbial function through sediment-hosted aquifers and enrichment of novel symbionts in the deep terrestrial subsurface.</title>
        <authorList>
            <person name="Probst A.J."/>
            <person name="Ladd B."/>
            <person name="Jarett J.K."/>
            <person name="Geller-Mcgrath D.E."/>
            <person name="Sieber C.M.K."/>
            <person name="Emerson J.B."/>
            <person name="Anantharaman K."/>
            <person name="Thomas B.C."/>
            <person name="Malmstrom R."/>
            <person name="Stieglmeier M."/>
            <person name="Klingl A."/>
            <person name="Woyke T."/>
            <person name="Ryan C.M."/>
            <person name="Banfield J.F."/>
        </authorList>
    </citation>
    <scope>NUCLEOTIDE SEQUENCE [LARGE SCALE GENOMIC DNA]</scope>
</reference>
<feature type="transmembrane region" description="Helical" evidence="8">
    <location>
        <begin position="161"/>
        <end position="180"/>
    </location>
</feature>
<proteinExistence type="predicted"/>
<keyword evidence="2" id="KW-1003">Cell membrane</keyword>
<keyword evidence="3" id="KW-0328">Glycosyltransferase</keyword>
<comment type="subcellular location">
    <subcellularLocation>
        <location evidence="1">Cell membrane</location>
        <topology evidence="1">Multi-pass membrane protein</topology>
    </subcellularLocation>
</comment>
<feature type="transmembrane region" description="Helical" evidence="8">
    <location>
        <begin position="224"/>
        <end position="242"/>
    </location>
</feature>
<evidence type="ECO:0000256" key="6">
    <source>
        <dbReference type="ARBA" id="ARBA00022989"/>
    </source>
</evidence>
<keyword evidence="7 8" id="KW-0472">Membrane</keyword>
<evidence type="ECO:0000256" key="4">
    <source>
        <dbReference type="ARBA" id="ARBA00022679"/>
    </source>
</evidence>
<gene>
    <name evidence="9" type="ORF">COU08_02415</name>
</gene>
<keyword evidence="6 8" id="KW-1133">Transmembrane helix</keyword>
<dbReference type="GO" id="GO:0016763">
    <property type="term" value="F:pentosyltransferase activity"/>
    <property type="evidence" value="ECO:0007669"/>
    <property type="project" value="TreeGrafter"/>
</dbReference>
<evidence type="ECO:0000256" key="8">
    <source>
        <dbReference type="SAM" id="Phobius"/>
    </source>
</evidence>
<protein>
    <submittedName>
        <fullName evidence="9">Uncharacterized protein</fullName>
    </submittedName>
</protein>
<dbReference type="PANTHER" id="PTHR33908:SF11">
    <property type="entry name" value="MEMBRANE PROTEIN"/>
    <property type="match status" value="1"/>
</dbReference>
<feature type="transmembrane region" description="Helical" evidence="8">
    <location>
        <begin position="192"/>
        <end position="212"/>
    </location>
</feature>